<name>A0AAW1R788_9CHLO</name>
<dbReference type="Proteomes" id="UP001489004">
    <property type="component" value="Unassembled WGS sequence"/>
</dbReference>
<comment type="caution">
    <text evidence="2">The sequence shown here is derived from an EMBL/GenBank/DDBJ whole genome shotgun (WGS) entry which is preliminary data.</text>
</comment>
<dbReference type="EMBL" id="JALJOR010000001">
    <property type="protein sequence ID" value="KAK9829403.1"/>
    <property type="molecule type" value="Genomic_DNA"/>
</dbReference>
<protein>
    <submittedName>
        <fullName evidence="2">Uncharacterized protein</fullName>
    </submittedName>
</protein>
<evidence type="ECO:0000256" key="1">
    <source>
        <dbReference type="SAM" id="MobiDB-lite"/>
    </source>
</evidence>
<feature type="region of interest" description="Disordered" evidence="1">
    <location>
        <begin position="191"/>
        <end position="219"/>
    </location>
</feature>
<accession>A0AAW1R788</accession>
<organism evidence="2 3">
    <name type="scientific">[Myrmecia] bisecta</name>
    <dbReference type="NCBI Taxonomy" id="41462"/>
    <lineage>
        <taxon>Eukaryota</taxon>
        <taxon>Viridiplantae</taxon>
        <taxon>Chlorophyta</taxon>
        <taxon>core chlorophytes</taxon>
        <taxon>Trebouxiophyceae</taxon>
        <taxon>Trebouxiales</taxon>
        <taxon>Trebouxiaceae</taxon>
        <taxon>Myrmecia</taxon>
    </lineage>
</organism>
<gene>
    <name evidence="2" type="ORF">WJX72_005649</name>
</gene>
<evidence type="ECO:0000313" key="3">
    <source>
        <dbReference type="Proteomes" id="UP001489004"/>
    </source>
</evidence>
<feature type="compositionally biased region" description="Low complexity" evidence="1">
    <location>
        <begin position="191"/>
        <end position="207"/>
    </location>
</feature>
<keyword evidence="3" id="KW-1185">Reference proteome</keyword>
<evidence type="ECO:0000313" key="2">
    <source>
        <dbReference type="EMBL" id="KAK9829403.1"/>
    </source>
</evidence>
<proteinExistence type="predicted"/>
<dbReference type="AlphaFoldDB" id="A0AAW1R788"/>
<sequence>MVPPAAASKCTPVQGKENDAAAAICSIEPHIFRMACGNAKMQQGVLCTNFEVRNLIRRQHPDQRVQAEDILNFSAALRALPTSHLLSKLRVRISKADMEYETYLAFKAQPLFSETPAAACERLMRDVQQVLRQQYNLHQDTGALNRQDVLQPPIPQLEAAAEEGGTLAVPEDVQPVVADDDTAIEEAGVPEADQASGAGAGSEAPAAMQVGATERSARPRVDRKFTIDGQSANALHNWAGFGTGHRCGP</sequence>
<reference evidence="2 3" key="1">
    <citation type="journal article" date="2024" name="Nat. Commun.">
        <title>Phylogenomics reveals the evolutionary origins of lichenization in chlorophyte algae.</title>
        <authorList>
            <person name="Puginier C."/>
            <person name="Libourel C."/>
            <person name="Otte J."/>
            <person name="Skaloud P."/>
            <person name="Haon M."/>
            <person name="Grisel S."/>
            <person name="Petersen M."/>
            <person name="Berrin J.G."/>
            <person name="Delaux P.M."/>
            <person name="Dal Grande F."/>
            <person name="Keller J."/>
        </authorList>
    </citation>
    <scope>NUCLEOTIDE SEQUENCE [LARGE SCALE GENOMIC DNA]</scope>
    <source>
        <strain evidence="2 3">SAG 2043</strain>
    </source>
</reference>